<feature type="region of interest" description="Disordered" evidence="1">
    <location>
        <begin position="96"/>
        <end position="134"/>
    </location>
</feature>
<feature type="region of interest" description="Disordered" evidence="1">
    <location>
        <begin position="31"/>
        <end position="62"/>
    </location>
</feature>
<keyword evidence="3" id="KW-1185">Reference proteome</keyword>
<reference evidence="2 3" key="1">
    <citation type="journal article" date="2013" name="PLoS Genet.">
        <title>Genomic mechanisms accounting for the adaptation to parasitism in nematode-trapping fungi.</title>
        <authorList>
            <person name="Meerupati T."/>
            <person name="Andersson K.M."/>
            <person name="Friman E."/>
            <person name="Kumar D."/>
            <person name="Tunlid A."/>
            <person name="Ahren D."/>
        </authorList>
    </citation>
    <scope>NUCLEOTIDE SEQUENCE [LARGE SCALE GENOMIC DNA]</scope>
    <source>
        <strain evidence="2 3">CBS 200.50</strain>
    </source>
</reference>
<dbReference type="HOGENOM" id="CLU_2003376_0_0_1"/>
<reference evidence="3" key="2">
    <citation type="submission" date="2013-04" db="EMBL/GenBank/DDBJ databases">
        <title>Genomic mechanisms accounting for the adaptation to parasitism in nematode-trapping fungi.</title>
        <authorList>
            <person name="Ahren D.G."/>
        </authorList>
    </citation>
    <scope>NUCLEOTIDE SEQUENCE [LARGE SCALE GENOMIC DNA]</scope>
    <source>
        <strain evidence="3">CBS 200.50</strain>
    </source>
</reference>
<evidence type="ECO:0000313" key="3">
    <source>
        <dbReference type="Proteomes" id="UP000015100"/>
    </source>
</evidence>
<comment type="caution">
    <text evidence="2">The sequence shown here is derived from an EMBL/GenBank/DDBJ whole genome shotgun (WGS) entry which is preliminary data.</text>
</comment>
<dbReference type="AlphaFoldDB" id="S8ANG6"/>
<protein>
    <submittedName>
        <fullName evidence="2">Uncharacterized protein</fullName>
    </submittedName>
</protein>
<organism evidence="2 3">
    <name type="scientific">Dactylellina haptotyla (strain CBS 200.50)</name>
    <name type="common">Nematode-trapping fungus</name>
    <name type="synonym">Monacrosporium haptotylum</name>
    <dbReference type="NCBI Taxonomy" id="1284197"/>
    <lineage>
        <taxon>Eukaryota</taxon>
        <taxon>Fungi</taxon>
        <taxon>Dikarya</taxon>
        <taxon>Ascomycota</taxon>
        <taxon>Pezizomycotina</taxon>
        <taxon>Orbiliomycetes</taxon>
        <taxon>Orbiliales</taxon>
        <taxon>Orbiliaceae</taxon>
        <taxon>Dactylellina</taxon>
    </lineage>
</organism>
<gene>
    <name evidence="2" type="ORF">H072_1631</name>
</gene>
<feature type="compositionally biased region" description="Polar residues" evidence="1">
    <location>
        <begin position="31"/>
        <end position="43"/>
    </location>
</feature>
<feature type="compositionally biased region" description="Basic and acidic residues" evidence="1">
    <location>
        <begin position="96"/>
        <end position="107"/>
    </location>
</feature>
<evidence type="ECO:0000313" key="2">
    <source>
        <dbReference type="EMBL" id="EPS44379.1"/>
    </source>
</evidence>
<proteinExistence type="predicted"/>
<sequence length="152" mass="17407">MPCSSTTSTLSTISSNPKFSHEIDTLSSLLSSVKPTPSQQRQLTAKKALSENGELAKQGSIAMKSRKHWLEKEQEKEKQEWLATYRKANEIKQIESELEKEKLERQPEKKKKKQGAIPYWEQSSYTDPRSRPEPGWILRILDSSAGRRVAIH</sequence>
<dbReference type="EMBL" id="AQGS01000047">
    <property type="protein sequence ID" value="EPS44379.1"/>
    <property type="molecule type" value="Genomic_DNA"/>
</dbReference>
<name>S8ANG6_DACHA</name>
<evidence type="ECO:0000256" key="1">
    <source>
        <dbReference type="SAM" id="MobiDB-lite"/>
    </source>
</evidence>
<dbReference type="Proteomes" id="UP000015100">
    <property type="component" value="Unassembled WGS sequence"/>
</dbReference>
<accession>S8ANG6</accession>
<dbReference type="OMA" id="PEPGWIL"/>